<name>A0A239JUJ0_9BACT</name>
<gene>
    <name evidence="2" type="ORF">SAMN05421770_104117</name>
</gene>
<evidence type="ECO:0000313" key="2">
    <source>
        <dbReference type="EMBL" id="SNT09043.1"/>
    </source>
</evidence>
<accession>A0A239JUJ0</accession>
<dbReference type="EMBL" id="FZOU01000004">
    <property type="protein sequence ID" value="SNT09043.1"/>
    <property type="molecule type" value="Genomic_DNA"/>
</dbReference>
<evidence type="ECO:0000313" key="3">
    <source>
        <dbReference type="Proteomes" id="UP000198356"/>
    </source>
</evidence>
<feature type="region of interest" description="Disordered" evidence="1">
    <location>
        <begin position="25"/>
        <end position="73"/>
    </location>
</feature>
<protein>
    <submittedName>
        <fullName evidence="2">Uncharacterized protein</fullName>
    </submittedName>
</protein>
<dbReference type="AlphaFoldDB" id="A0A239JUJ0"/>
<organism evidence="2 3">
    <name type="scientific">Granulicella rosea</name>
    <dbReference type="NCBI Taxonomy" id="474952"/>
    <lineage>
        <taxon>Bacteria</taxon>
        <taxon>Pseudomonadati</taxon>
        <taxon>Acidobacteriota</taxon>
        <taxon>Terriglobia</taxon>
        <taxon>Terriglobales</taxon>
        <taxon>Acidobacteriaceae</taxon>
        <taxon>Granulicella</taxon>
    </lineage>
</organism>
<feature type="compositionally biased region" description="Acidic residues" evidence="1">
    <location>
        <begin position="28"/>
        <end position="73"/>
    </location>
</feature>
<proteinExistence type="predicted"/>
<keyword evidence="3" id="KW-1185">Reference proteome</keyword>
<sequence length="73" mass="8557">MNHAEQIEFAHDLRSIGYNGQTLFAREVDDDIPEADEDIDEDDLDEDDDLEDDEDYDDEDEDDEEEDDEEDEA</sequence>
<evidence type="ECO:0000256" key="1">
    <source>
        <dbReference type="SAM" id="MobiDB-lite"/>
    </source>
</evidence>
<dbReference type="Proteomes" id="UP000198356">
    <property type="component" value="Unassembled WGS sequence"/>
</dbReference>
<dbReference type="RefSeq" id="WP_089408782.1">
    <property type="nucleotide sequence ID" value="NZ_FZOU01000004.1"/>
</dbReference>
<reference evidence="2 3" key="1">
    <citation type="submission" date="2017-06" db="EMBL/GenBank/DDBJ databases">
        <authorList>
            <person name="Kim H.J."/>
            <person name="Triplett B.A."/>
        </authorList>
    </citation>
    <scope>NUCLEOTIDE SEQUENCE [LARGE SCALE GENOMIC DNA]</scope>
    <source>
        <strain evidence="2 3">DSM 18704</strain>
    </source>
</reference>